<feature type="coiled-coil region" evidence="1">
    <location>
        <begin position="1302"/>
        <end position="1329"/>
    </location>
</feature>
<feature type="region of interest" description="Disordered" evidence="2">
    <location>
        <begin position="1449"/>
        <end position="1471"/>
    </location>
</feature>
<dbReference type="InterPro" id="IPR019448">
    <property type="entry name" value="NT-C2"/>
</dbReference>
<proteinExistence type="predicted"/>
<dbReference type="PANTHER" id="PTHR34452:SF1">
    <property type="entry name" value="SPORULATION-SPECIFIC PROTEIN"/>
    <property type="match status" value="1"/>
</dbReference>
<sequence>MSRITKWKIEKTKIKVVFRLQFHATHIPQSGWDKLYISFVPADSGKTTAKTTKANVRNGTCKWADPIYETTRLLQDTKTKQFDEKHYKLVVAMGSSRFSLLGEATINLADYADASKPSVVPLPLLGCDSGAILHVRAFTFLKTFFGDHVTVQLLTSKTGFREFEQQREVGESRLQVGPDRNSPDQSYSGKAPVSEELNARVRFKEKSKEAPLLEDDVGLNEDYGDSAVGLDGSSNTSDNLYAEKHGMSSIHEIDSLKSTVSGDLAGLGHSLQQEKGDPSVHRVLVQGASGLVHGWSSDHSADNDLAVAYEENSRLRGYLEAAESSIQELSTELSLLQNHASQIGDETEKFAEQLVAEISSGERLAKEVSALKSECSKLKDDLELMTRSKICHPLTGELIKKDQSLLFQDLEVIWSKGILVMEAKIRELQNKTSLNYHERDHRFLHEDFEALLGILQDFKRRIQEEISILRSAPSDQCNMKGPREMSLTNDDLFVHETSFDVHLYQAELGMVPHGSEPGHMSHEPDSVGAANAMKGKIFELLRELDETKAERVSLVKKMEQMECYYEALVQELEENQGQMLGELQSLRNEHSTCSYKVQSTKSEMETMRQDMNEEMLRFSEEKQDLESLTKELERRAIIAEAALRRARLNYSVAVGQLQKDLELLSSQVMSVFETNENLIREAFVDSSRPDSLESLEMVQSHELDSEEFQPVKPLHCQNHVGVKKQPLGGDILLEDLKRSLHLQESLYRKFEEEVCEMHYQNVYLDLFSKTLQETLLEATADIEPMKERTDELTRQLELSAEYKELLVQRLETAMNDVHSLNEYKATCIAKMVLQNQTLEANVENVTRENHLLSDKITDLECLLMEYKSYKTKYDACVSEKTKLSNLLKEQTWENGNLRNNISSLQEDLRMNKTEFDELVIMKKNLQNTVDFLQNRLLNLLLSYGKFFDVLSLSSDLVGLDIESKDLTFVMVRLEEVQSIAHEKILHLLEEKKNLKGERDKAQMSLSAVESDVVLMKQKFDCDIRSMVEKIDLSNIVAQKLQSQIEVVAEKLKVSSEVEETYVEQQRDLLSDIDHFEAELQHLTSKNKEIAEEILVLESVNEELGSSKLTVSELLEENKVLVQCLQDKSQESSKLALEINGMKESLHSLHDELQAERSSKEKLESMVTDLTSQMNEKYHKLLHFHQQKSELVNLKQMLSDLESEKSRVCSLLQQCEECLYNACEESSTITFLESQLSEMHELSVAADVSLIFLRTQYESWTTGLVCRLSIYKKLLVDLREKHHDVEEALNGCLAREAHYIEDNGRLSTSLDSLKSELEAAMDENKVLLAKNSSVLAELEDYKSKLEKTVLDYCEDKNQLALEVKRLKHILVGSQEETDNLMVSKEELELNVLVLNAKLDEQSTQISLLEERNSEVLLLQKQCNELSQRLSEQILKTEEFKNMSIHLKELKDKADAESTQVREKRESEAPSTAKQESLRIAFIKEQYETRLQELKHQLAVSKKHREEMLWKLQDAIDEVDSGKRTESSYLKRNEELGAKILELETELQSLISDKREKMSAYDLMKAELDCSMISHECCKEEKQKLEASLQECNEEKSKISIELNIVKELLDTSTSTTAIKMKRNEKLKDSGASDDLIVNNAPNRDLDHKYLDRDTSANNSKEGRPCLLPINKGDCESAVTNLQPEQDIVVSNSVNGVQSIALVNQNSDAKHLAFINDRFKAQSLRSSVDHLNSELERMKNENMALSKDAHHFNSKFLGLERELVQLRKVNEELGKIFPFFNEYSESGNALERVLALELELAEALQTKKKSSILFQRETMLWPKGLCRLSQGALARFSFGPKDDHNNLMVILYLHSDEEAVFKCFRDINELIKDMLEIKGRYGTVETELKEMHERYSQLTLRFAEIEGDRQKLMMALKNVRASRKQRNLNGASTIAPSLLLNYDIPCENSQAIELLQASTFPSDIQNKEEIQQEIVRLQQQLQMAEEQLRAYEPDPFRFTSIAELESCEKHLAETLANVVQRKEYILSNHLSSYDPSPIQQGLPPSFENEVVNWQLPDNGQNQSQMFDASASLNSLRDLSSTVYNPLLQGNISNVDPHNMGGDQCHVSNPNAENFPPWPQSFASTGLQSNSMPPNLYSHVQQGMVGHQEMAEMVANDQQMEIPGNYNSHGHMADNEGSNYEKRVQEQHNGQ</sequence>
<feature type="domain" description="C2 NT-type" evidence="3">
    <location>
        <begin position="6"/>
        <end position="141"/>
    </location>
</feature>
<feature type="coiled-coil region" evidence="1">
    <location>
        <begin position="1531"/>
        <end position="1600"/>
    </location>
</feature>
<dbReference type="Pfam" id="PF10358">
    <property type="entry name" value="NT-C2"/>
    <property type="match status" value="1"/>
</dbReference>
<feature type="coiled-coil region" evidence="1">
    <location>
        <begin position="1965"/>
        <end position="1992"/>
    </location>
</feature>
<evidence type="ECO:0000256" key="1">
    <source>
        <dbReference type="SAM" id="Coils"/>
    </source>
</evidence>
<feature type="coiled-coil region" evidence="1">
    <location>
        <begin position="887"/>
        <end position="942"/>
    </location>
</feature>
<evidence type="ECO:0000313" key="4">
    <source>
        <dbReference type="EMBL" id="KAK8549117.1"/>
    </source>
</evidence>
<comment type="caution">
    <text evidence="4">The sequence shown here is derived from an EMBL/GenBank/DDBJ whole genome shotgun (WGS) entry which is preliminary data.</text>
</comment>
<feature type="coiled-coil region" evidence="1">
    <location>
        <begin position="828"/>
        <end position="855"/>
    </location>
</feature>
<feature type="coiled-coil region" evidence="1">
    <location>
        <begin position="1719"/>
        <end position="1746"/>
    </location>
</feature>
<keyword evidence="1" id="KW-0175">Coiled coil</keyword>
<evidence type="ECO:0000313" key="5">
    <source>
        <dbReference type="Proteomes" id="UP001472677"/>
    </source>
</evidence>
<dbReference type="PANTHER" id="PTHR34452">
    <property type="entry name" value="MYOSIN HEAVY CHAIN-RELATED PROTEIN"/>
    <property type="match status" value="1"/>
</dbReference>
<feature type="compositionally biased region" description="Basic and acidic residues" evidence="2">
    <location>
        <begin position="2168"/>
        <end position="2188"/>
    </location>
</feature>
<feature type="coiled-coil region" evidence="1">
    <location>
        <begin position="530"/>
        <end position="649"/>
    </location>
</feature>
<dbReference type="Proteomes" id="UP001472677">
    <property type="component" value="Unassembled WGS sequence"/>
</dbReference>
<organism evidence="4 5">
    <name type="scientific">Hibiscus sabdariffa</name>
    <name type="common">roselle</name>
    <dbReference type="NCBI Taxonomy" id="183260"/>
    <lineage>
        <taxon>Eukaryota</taxon>
        <taxon>Viridiplantae</taxon>
        <taxon>Streptophyta</taxon>
        <taxon>Embryophyta</taxon>
        <taxon>Tracheophyta</taxon>
        <taxon>Spermatophyta</taxon>
        <taxon>Magnoliopsida</taxon>
        <taxon>eudicotyledons</taxon>
        <taxon>Gunneridae</taxon>
        <taxon>Pentapetalae</taxon>
        <taxon>rosids</taxon>
        <taxon>malvids</taxon>
        <taxon>Malvales</taxon>
        <taxon>Malvaceae</taxon>
        <taxon>Malvoideae</taxon>
        <taxon>Hibiscus</taxon>
    </lineage>
</organism>
<feature type="region of interest" description="Disordered" evidence="2">
    <location>
        <begin position="168"/>
        <end position="193"/>
    </location>
</feature>
<reference evidence="4 5" key="1">
    <citation type="journal article" date="2024" name="G3 (Bethesda)">
        <title>Genome assembly of Hibiscus sabdariffa L. provides insights into metabolisms of medicinal natural products.</title>
        <authorList>
            <person name="Kim T."/>
        </authorList>
    </citation>
    <scope>NUCLEOTIDE SEQUENCE [LARGE SCALE GENOMIC DNA]</scope>
    <source>
        <strain evidence="4">TK-2024</strain>
        <tissue evidence="4">Old leaves</tissue>
    </source>
</reference>
<dbReference type="EMBL" id="JBBPBM010000021">
    <property type="protein sequence ID" value="KAK8549117.1"/>
    <property type="molecule type" value="Genomic_DNA"/>
</dbReference>
<name>A0ABR2DYR8_9ROSI</name>
<feature type="region of interest" description="Disordered" evidence="2">
    <location>
        <begin position="2159"/>
        <end position="2188"/>
    </location>
</feature>
<feature type="coiled-coil region" evidence="1">
    <location>
        <begin position="319"/>
        <end position="388"/>
    </location>
</feature>
<feature type="compositionally biased region" description="Basic and acidic residues" evidence="2">
    <location>
        <begin position="1449"/>
        <end position="1466"/>
    </location>
</feature>
<accession>A0ABR2DYR8</accession>
<gene>
    <name evidence="4" type="ORF">V6N12_062015</name>
</gene>
<evidence type="ECO:0000259" key="3">
    <source>
        <dbReference type="PROSITE" id="PS51840"/>
    </source>
</evidence>
<evidence type="ECO:0000256" key="2">
    <source>
        <dbReference type="SAM" id="MobiDB-lite"/>
    </source>
</evidence>
<protein>
    <recommendedName>
        <fullName evidence="3">C2 NT-type domain-containing protein</fullName>
    </recommendedName>
</protein>
<keyword evidence="5" id="KW-1185">Reference proteome</keyword>
<dbReference type="PROSITE" id="PS51840">
    <property type="entry name" value="C2_NT"/>
    <property type="match status" value="1"/>
</dbReference>
<feature type="coiled-coil region" evidence="1">
    <location>
        <begin position="1145"/>
        <end position="1203"/>
    </location>
</feature>